<dbReference type="InterPro" id="IPR007197">
    <property type="entry name" value="rSAM"/>
</dbReference>
<dbReference type="Pfam" id="PF18693">
    <property type="entry name" value="TRAM_2"/>
    <property type="match status" value="1"/>
</dbReference>
<dbReference type="InterPro" id="IPR006638">
    <property type="entry name" value="Elp3/MiaA/NifB-like_rSAM"/>
</dbReference>
<dbReference type="EMBL" id="CP003985">
    <property type="protein sequence ID" value="AGF78226.1"/>
    <property type="molecule type" value="Genomic_DNA"/>
</dbReference>
<dbReference type="GO" id="GO:0035599">
    <property type="term" value="F:aspartic acid methylthiotransferase activity"/>
    <property type="evidence" value="ECO:0007669"/>
    <property type="project" value="TreeGrafter"/>
</dbReference>
<keyword evidence="2 8" id="KW-0963">Cytoplasm</keyword>
<feature type="binding site" evidence="8">
    <location>
        <position position="160"/>
    </location>
    <ligand>
        <name>[4Fe-4S] cluster</name>
        <dbReference type="ChEBI" id="CHEBI:49883"/>
        <label>2</label>
        <note>4Fe-4S-S-AdoMet</note>
    </ligand>
</feature>
<feature type="binding site" evidence="8">
    <location>
        <position position="81"/>
    </location>
    <ligand>
        <name>[4Fe-4S] cluster</name>
        <dbReference type="ChEBI" id="CHEBI:49883"/>
        <label>1</label>
    </ligand>
</feature>
<dbReference type="HAMAP" id="MF_01865">
    <property type="entry name" value="MTTase_RimO"/>
    <property type="match status" value="1"/>
</dbReference>
<dbReference type="PROSITE" id="PS01278">
    <property type="entry name" value="MTTASE_RADICAL"/>
    <property type="match status" value="1"/>
</dbReference>
<feature type="binding site" evidence="8">
    <location>
        <position position="47"/>
    </location>
    <ligand>
        <name>[4Fe-4S] cluster</name>
        <dbReference type="ChEBI" id="CHEBI:49883"/>
        <label>1</label>
    </ligand>
</feature>
<keyword evidence="3 8" id="KW-0808">Transferase</keyword>
<dbReference type="InterPro" id="IPR023404">
    <property type="entry name" value="rSAM_horseshoe"/>
</dbReference>
<dbReference type="GO" id="GO:0103039">
    <property type="term" value="F:protein methylthiotransferase activity"/>
    <property type="evidence" value="ECO:0007669"/>
    <property type="project" value="UniProtKB-EC"/>
</dbReference>
<dbReference type="PROSITE" id="PS51449">
    <property type="entry name" value="MTTASE_N"/>
    <property type="match status" value="1"/>
</dbReference>
<keyword evidence="6 8" id="KW-0408">Iron</keyword>
<dbReference type="AlphaFoldDB" id="M1PP75"/>
<evidence type="ECO:0000313" key="12">
    <source>
        <dbReference type="EMBL" id="AGF78226.1"/>
    </source>
</evidence>
<dbReference type="InterPro" id="IPR012340">
    <property type="entry name" value="NA-bd_OB-fold"/>
</dbReference>
<dbReference type="KEGG" id="dsf:UWK_01668"/>
<proteinExistence type="inferred from homology"/>
<dbReference type="GO" id="GO:0006400">
    <property type="term" value="P:tRNA modification"/>
    <property type="evidence" value="ECO:0007669"/>
    <property type="project" value="InterPro"/>
</dbReference>
<comment type="function">
    <text evidence="8">Catalyzes the methylthiolation of an aspartic acid residue of ribosomal protein uS12.</text>
</comment>
<dbReference type="Gene3D" id="3.40.50.12160">
    <property type="entry name" value="Methylthiotransferase, N-terminal domain"/>
    <property type="match status" value="1"/>
</dbReference>
<evidence type="ECO:0000259" key="9">
    <source>
        <dbReference type="PROSITE" id="PS50926"/>
    </source>
</evidence>
<comment type="subcellular location">
    <subcellularLocation>
        <location evidence="8">Cytoplasm</location>
    </subcellularLocation>
</comment>
<sequence length="445" mass="50090">MATFHLVSLGCAKNLVDSEVMLGILHEAGWELSEDPSAAEVLIVNTCGFIQPAVEEALEVILELAQYKEKDKNKFLVVTGCLVQRYLTGLSKDMPEIDLLVGTEGVGEIAHLLQKLLVGEQTERSYCPDRFLMNSNLPRILSTPFFRSSVKITEGCSNRCTYCMIPSIRGDLRSRNIPDIIAELKHLEAGGVKEISLIAQDLTAYGNDLEAKSNLISLLTAILQETNIPWLRLMYLYPSGVTEELFELMRTEKRILPYMDIPFQHVSDPILKNMHRRYGYDDLCKFVEGIRNSVPDIALRTTMMVGFPGETERDIRKMEQFLEKYEIDHVGVFSYTNEEGARSEFFKDQVAEDVKLERMERILALQAGISEEILKKYIGKIVPVLVEGLSQETDLLLEGRMVYQAPDIDGIVYINDGIANPGDIVKVRITEAQIYDLVGGIVQEG</sequence>
<dbReference type="GO" id="GO:0046872">
    <property type="term" value="F:metal ion binding"/>
    <property type="evidence" value="ECO:0007669"/>
    <property type="project" value="UniProtKB-KW"/>
</dbReference>
<dbReference type="STRING" id="1167006.UWK_01668"/>
<dbReference type="PROSITE" id="PS50926">
    <property type="entry name" value="TRAM"/>
    <property type="match status" value="1"/>
</dbReference>
<evidence type="ECO:0000256" key="6">
    <source>
        <dbReference type="ARBA" id="ARBA00023004"/>
    </source>
</evidence>
<dbReference type="GO" id="GO:0005829">
    <property type="term" value="C:cytosol"/>
    <property type="evidence" value="ECO:0007669"/>
    <property type="project" value="TreeGrafter"/>
</dbReference>
<keyword evidence="7 8" id="KW-0411">Iron-sulfur</keyword>
<feature type="binding site" evidence="8">
    <location>
        <position position="163"/>
    </location>
    <ligand>
        <name>[4Fe-4S] cluster</name>
        <dbReference type="ChEBI" id="CHEBI:49883"/>
        <label>2</label>
        <note>4Fe-4S-S-AdoMet</note>
    </ligand>
</feature>
<dbReference type="SFLD" id="SFLDG01061">
    <property type="entry name" value="methylthiotransferase"/>
    <property type="match status" value="1"/>
</dbReference>
<keyword evidence="13" id="KW-1185">Reference proteome</keyword>
<dbReference type="Gene3D" id="3.80.30.20">
    <property type="entry name" value="tm_1862 like domain"/>
    <property type="match status" value="1"/>
</dbReference>
<dbReference type="PROSITE" id="PS51918">
    <property type="entry name" value="RADICAL_SAM"/>
    <property type="match status" value="1"/>
</dbReference>
<dbReference type="HOGENOM" id="CLU_018697_0_1_7"/>
<dbReference type="SMART" id="SM00729">
    <property type="entry name" value="Elp3"/>
    <property type="match status" value="1"/>
</dbReference>
<comment type="similarity">
    <text evidence="8">Belongs to the methylthiotransferase family. RimO subfamily.</text>
</comment>
<keyword evidence="12" id="KW-0687">Ribonucleoprotein</keyword>
<feature type="domain" description="TRAM" evidence="9">
    <location>
        <begin position="375"/>
        <end position="443"/>
    </location>
</feature>
<keyword evidence="4 8" id="KW-0949">S-adenosyl-L-methionine</keyword>
<dbReference type="InterPro" id="IPR013848">
    <property type="entry name" value="Methylthiotransferase_N"/>
</dbReference>
<dbReference type="SFLD" id="SFLDF00274">
    <property type="entry name" value="ribosomal_protein_S12_methylth"/>
    <property type="match status" value="1"/>
</dbReference>
<keyword evidence="5 8" id="KW-0479">Metal-binding</keyword>
<dbReference type="NCBIfam" id="TIGR00089">
    <property type="entry name" value="MiaB/RimO family radical SAM methylthiotransferase"/>
    <property type="match status" value="1"/>
</dbReference>
<evidence type="ECO:0000256" key="1">
    <source>
        <dbReference type="ARBA" id="ARBA00022485"/>
    </source>
</evidence>
<gene>
    <name evidence="8" type="primary">rimO</name>
    <name evidence="12" type="ordered locus">UWK_01668</name>
</gene>
<evidence type="ECO:0000259" key="11">
    <source>
        <dbReference type="PROSITE" id="PS51918"/>
    </source>
</evidence>
<dbReference type="GO" id="GO:0051539">
    <property type="term" value="F:4 iron, 4 sulfur cluster binding"/>
    <property type="evidence" value="ECO:0007669"/>
    <property type="project" value="UniProtKB-UniRule"/>
</dbReference>
<dbReference type="InterPro" id="IPR020612">
    <property type="entry name" value="Methylthiotransferase_CS"/>
</dbReference>
<protein>
    <recommendedName>
        <fullName evidence="8">Ribosomal protein uS12 methylthiotransferase RimO</fullName>
        <shortName evidence="8">uS12 MTTase</shortName>
        <shortName evidence="8">uS12 methylthiotransferase</shortName>
        <ecNumber evidence="8">2.8.4.4</ecNumber>
    </recommendedName>
    <alternativeName>
        <fullName evidence="8">Ribosomal protein uS12 (aspartate-C(3))-methylthiotransferase</fullName>
    </alternativeName>
    <alternativeName>
        <fullName evidence="8">Ribosome maturation factor RimO</fullName>
    </alternativeName>
</protein>
<dbReference type="Pfam" id="PF04055">
    <property type="entry name" value="Radical_SAM"/>
    <property type="match status" value="1"/>
</dbReference>
<feature type="domain" description="Radical SAM core" evidence="11">
    <location>
        <begin position="142"/>
        <end position="372"/>
    </location>
</feature>
<dbReference type="Gene3D" id="2.40.50.140">
    <property type="entry name" value="Nucleic acid-binding proteins"/>
    <property type="match status" value="1"/>
</dbReference>
<dbReference type="eggNOG" id="COG0621">
    <property type="taxonomic scope" value="Bacteria"/>
</dbReference>
<dbReference type="PANTHER" id="PTHR43837:SF1">
    <property type="entry name" value="RIBOSOMAL PROTEIN US12 METHYLTHIOTRANSFERASE RIMO"/>
    <property type="match status" value="1"/>
</dbReference>
<evidence type="ECO:0000256" key="8">
    <source>
        <dbReference type="HAMAP-Rule" id="MF_01865"/>
    </source>
</evidence>
<accession>M1PP75</accession>
<dbReference type="SUPFAM" id="SSF102114">
    <property type="entry name" value="Radical SAM enzymes"/>
    <property type="match status" value="1"/>
</dbReference>
<evidence type="ECO:0000256" key="5">
    <source>
        <dbReference type="ARBA" id="ARBA00022723"/>
    </source>
</evidence>
<dbReference type="RefSeq" id="WP_015403917.1">
    <property type="nucleotide sequence ID" value="NC_020304.1"/>
</dbReference>
<dbReference type="InterPro" id="IPR058240">
    <property type="entry name" value="rSAM_sf"/>
</dbReference>
<keyword evidence="1 8" id="KW-0004">4Fe-4S</keyword>
<dbReference type="InterPro" id="IPR038135">
    <property type="entry name" value="Methylthiotransferase_N_sf"/>
</dbReference>
<evidence type="ECO:0000259" key="10">
    <source>
        <dbReference type="PROSITE" id="PS51449"/>
    </source>
</evidence>
<comment type="cofactor">
    <cofactor evidence="8">
        <name>[4Fe-4S] cluster</name>
        <dbReference type="ChEBI" id="CHEBI:49883"/>
    </cofactor>
    <text evidence="8">Binds 2 [4Fe-4S] clusters. One cluster is coordinated with 3 cysteines and an exchangeable S-adenosyl-L-methionine.</text>
</comment>
<feature type="domain" description="MTTase N-terminal" evidence="10">
    <location>
        <begin position="2"/>
        <end position="118"/>
    </location>
</feature>
<dbReference type="OrthoDB" id="9805215at2"/>
<dbReference type="PANTHER" id="PTHR43837">
    <property type="entry name" value="RIBOSOMAL PROTEIN S12 METHYLTHIOTRANSFERASE RIMO"/>
    <property type="match status" value="1"/>
</dbReference>
<dbReference type="SFLD" id="SFLDS00029">
    <property type="entry name" value="Radical_SAM"/>
    <property type="match status" value="1"/>
</dbReference>
<dbReference type="Proteomes" id="UP000011721">
    <property type="component" value="Chromosome"/>
</dbReference>
<evidence type="ECO:0000256" key="2">
    <source>
        <dbReference type="ARBA" id="ARBA00022490"/>
    </source>
</evidence>
<dbReference type="InterPro" id="IPR005839">
    <property type="entry name" value="Methylthiotransferase"/>
</dbReference>
<dbReference type="FunFam" id="3.80.30.20:FF:000001">
    <property type="entry name" value="tRNA-2-methylthio-N(6)-dimethylallyladenosine synthase 2"/>
    <property type="match status" value="1"/>
</dbReference>
<evidence type="ECO:0000256" key="4">
    <source>
        <dbReference type="ARBA" id="ARBA00022691"/>
    </source>
</evidence>
<organism evidence="12 13">
    <name type="scientific">Desulfocapsa sulfexigens (strain DSM 10523 / SB164P1)</name>
    <dbReference type="NCBI Taxonomy" id="1167006"/>
    <lineage>
        <taxon>Bacteria</taxon>
        <taxon>Pseudomonadati</taxon>
        <taxon>Thermodesulfobacteriota</taxon>
        <taxon>Desulfobulbia</taxon>
        <taxon>Desulfobulbales</taxon>
        <taxon>Desulfocapsaceae</taxon>
        <taxon>Desulfocapsa</taxon>
    </lineage>
</organism>
<dbReference type="NCBIfam" id="TIGR01125">
    <property type="entry name" value="30S ribosomal protein S12 methylthiotransferase RimO"/>
    <property type="match status" value="1"/>
</dbReference>
<comment type="catalytic activity">
    <reaction evidence="8">
        <text>L-aspartate(89)-[ribosomal protein uS12]-hydrogen + (sulfur carrier)-SH + AH2 + 2 S-adenosyl-L-methionine = 3-methylsulfanyl-L-aspartate(89)-[ribosomal protein uS12]-hydrogen + (sulfur carrier)-H + 5'-deoxyadenosine + L-methionine + A + S-adenosyl-L-homocysteine + 2 H(+)</text>
        <dbReference type="Rhea" id="RHEA:37087"/>
        <dbReference type="Rhea" id="RHEA-COMP:10460"/>
        <dbReference type="Rhea" id="RHEA-COMP:10461"/>
        <dbReference type="Rhea" id="RHEA-COMP:14737"/>
        <dbReference type="Rhea" id="RHEA-COMP:14739"/>
        <dbReference type="ChEBI" id="CHEBI:13193"/>
        <dbReference type="ChEBI" id="CHEBI:15378"/>
        <dbReference type="ChEBI" id="CHEBI:17319"/>
        <dbReference type="ChEBI" id="CHEBI:17499"/>
        <dbReference type="ChEBI" id="CHEBI:29917"/>
        <dbReference type="ChEBI" id="CHEBI:29961"/>
        <dbReference type="ChEBI" id="CHEBI:57844"/>
        <dbReference type="ChEBI" id="CHEBI:57856"/>
        <dbReference type="ChEBI" id="CHEBI:59789"/>
        <dbReference type="ChEBI" id="CHEBI:64428"/>
        <dbReference type="ChEBI" id="CHEBI:73599"/>
        <dbReference type="EC" id="2.8.4.4"/>
    </reaction>
</comment>
<dbReference type="EC" id="2.8.4.4" evidence="8"/>
<dbReference type="Pfam" id="PF00919">
    <property type="entry name" value="UPF0004"/>
    <property type="match status" value="1"/>
</dbReference>
<feature type="binding site" evidence="8">
    <location>
        <position position="11"/>
    </location>
    <ligand>
        <name>[4Fe-4S] cluster</name>
        <dbReference type="ChEBI" id="CHEBI:49883"/>
        <label>1</label>
    </ligand>
</feature>
<keyword evidence="12" id="KW-0689">Ribosomal protein</keyword>
<dbReference type="PATRIC" id="fig|1167006.5.peg.1842"/>
<dbReference type="CDD" id="cd01335">
    <property type="entry name" value="Radical_SAM"/>
    <property type="match status" value="1"/>
</dbReference>
<evidence type="ECO:0000313" key="13">
    <source>
        <dbReference type="Proteomes" id="UP000011721"/>
    </source>
</evidence>
<dbReference type="GO" id="GO:0005840">
    <property type="term" value="C:ribosome"/>
    <property type="evidence" value="ECO:0007669"/>
    <property type="project" value="UniProtKB-KW"/>
</dbReference>
<evidence type="ECO:0000256" key="3">
    <source>
        <dbReference type="ARBA" id="ARBA00022679"/>
    </source>
</evidence>
<name>M1PP75_DESSD</name>
<dbReference type="InterPro" id="IPR005840">
    <property type="entry name" value="Ribosomal_uS12_MeSTrfase_RimO"/>
</dbReference>
<dbReference type="InterPro" id="IPR002792">
    <property type="entry name" value="TRAM_dom"/>
</dbReference>
<dbReference type="SFLD" id="SFLDG01082">
    <property type="entry name" value="B12-binding_domain_containing"/>
    <property type="match status" value="1"/>
</dbReference>
<feature type="binding site" evidence="8">
    <location>
        <position position="156"/>
    </location>
    <ligand>
        <name>[4Fe-4S] cluster</name>
        <dbReference type="ChEBI" id="CHEBI:49883"/>
        <label>2</label>
        <note>4Fe-4S-S-AdoMet</note>
    </ligand>
</feature>
<evidence type="ECO:0000256" key="7">
    <source>
        <dbReference type="ARBA" id="ARBA00023014"/>
    </source>
</evidence>
<reference evidence="13" key="1">
    <citation type="journal article" date="2013" name="Stand. Genomic Sci.">
        <title>Complete genome sequence of Desulfocapsa sulfexigens, a marine deltaproteobacterium specialized in disproportionating inorganic sulfur compounds.</title>
        <authorList>
            <person name="Finster K.W."/>
            <person name="Kjeldsen K.U."/>
            <person name="Kube M."/>
            <person name="Reinhardt R."/>
            <person name="Mussmann M."/>
            <person name="Amann R."/>
            <person name="Schreiber L."/>
        </authorList>
    </citation>
    <scope>NUCLEOTIDE SEQUENCE [LARGE SCALE GENOMIC DNA]</scope>
    <source>
        <strain evidence="13">DSM 10523 / SB164P1</strain>
    </source>
</reference>